<dbReference type="PANTHER" id="PTHR21716">
    <property type="entry name" value="TRANSMEMBRANE PROTEIN"/>
    <property type="match status" value="1"/>
</dbReference>
<dbReference type="Proteomes" id="UP001240171">
    <property type="component" value="Unassembled WGS sequence"/>
</dbReference>
<dbReference type="InterPro" id="IPR002549">
    <property type="entry name" value="AI-2E-like"/>
</dbReference>
<keyword evidence="5 7" id="KW-0472">Membrane</keyword>
<reference evidence="8 9" key="1">
    <citation type="submission" date="2023-07" db="EMBL/GenBank/DDBJ databases">
        <title>Paenibacillus sp. JX-17 nov. isolated from soil.</title>
        <authorList>
            <person name="Wan Y."/>
            <person name="Liu B."/>
        </authorList>
    </citation>
    <scope>NUCLEOTIDE SEQUENCE [LARGE SCALE GENOMIC DNA]</scope>
    <source>
        <strain evidence="8 9">JX-17</strain>
    </source>
</reference>
<evidence type="ECO:0000256" key="4">
    <source>
        <dbReference type="ARBA" id="ARBA00022989"/>
    </source>
</evidence>
<comment type="caution">
    <text evidence="8">The sequence shown here is derived from an EMBL/GenBank/DDBJ whole genome shotgun (WGS) entry which is preliminary data.</text>
</comment>
<feature type="transmembrane region" description="Helical" evidence="7">
    <location>
        <begin position="318"/>
        <end position="341"/>
    </location>
</feature>
<evidence type="ECO:0000256" key="7">
    <source>
        <dbReference type="SAM" id="Phobius"/>
    </source>
</evidence>
<feature type="transmembrane region" description="Helical" evidence="7">
    <location>
        <begin position="12"/>
        <end position="29"/>
    </location>
</feature>
<feature type="transmembrane region" description="Helical" evidence="7">
    <location>
        <begin position="280"/>
        <end position="298"/>
    </location>
</feature>
<feature type="transmembrane region" description="Helical" evidence="7">
    <location>
        <begin position="244"/>
        <end position="273"/>
    </location>
</feature>
<feature type="transmembrane region" description="Helical" evidence="7">
    <location>
        <begin position="35"/>
        <end position="53"/>
    </location>
</feature>
<evidence type="ECO:0000256" key="5">
    <source>
        <dbReference type="ARBA" id="ARBA00023136"/>
    </source>
</evidence>
<evidence type="ECO:0000256" key="1">
    <source>
        <dbReference type="ARBA" id="ARBA00004141"/>
    </source>
</evidence>
<feature type="transmembrane region" description="Helical" evidence="7">
    <location>
        <begin position="154"/>
        <end position="179"/>
    </location>
</feature>
<keyword evidence="9" id="KW-1185">Reference proteome</keyword>
<keyword evidence="4 7" id="KW-1133">Transmembrane helix</keyword>
<evidence type="ECO:0000256" key="2">
    <source>
        <dbReference type="ARBA" id="ARBA00009773"/>
    </source>
</evidence>
<gene>
    <name evidence="8" type="ORF">Q5741_17085</name>
</gene>
<name>A0ABT9CGU5_9BACL</name>
<evidence type="ECO:0000313" key="8">
    <source>
        <dbReference type="EMBL" id="MDO7908125.1"/>
    </source>
</evidence>
<evidence type="ECO:0000313" key="9">
    <source>
        <dbReference type="Proteomes" id="UP001240171"/>
    </source>
</evidence>
<evidence type="ECO:0000256" key="6">
    <source>
        <dbReference type="SAM" id="MobiDB-lite"/>
    </source>
</evidence>
<comment type="subcellular location">
    <subcellularLocation>
        <location evidence="1">Membrane</location>
        <topology evidence="1">Multi-pass membrane protein</topology>
    </subcellularLocation>
</comment>
<dbReference type="PANTHER" id="PTHR21716:SF68">
    <property type="entry name" value="TRANSPORT PROTEIN YTVI-RELATED"/>
    <property type="match status" value="1"/>
</dbReference>
<comment type="similarity">
    <text evidence="2">Belongs to the autoinducer-2 exporter (AI-2E) (TC 2.A.86) family.</text>
</comment>
<accession>A0ABT9CGU5</accession>
<feature type="transmembrane region" description="Helical" evidence="7">
    <location>
        <begin position="65"/>
        <end position="90"/>
    </location>
</feature>
<sequence>MLPLYKKYWRTVFDIALIVLTVYLTMFVFSKLYQVAAPVFLSFLVFICIEPLARLLHRKGMAKPFASAISVLLFVLIILGLISGLGLIIISQFAQLSDSLPEYTHIIQKEFTSLTAFLRDRMSSLPPDVTDKLNEYFALATNYASTWATGALKYIMGLLGSFSSFITNFGIAIILAFFLSMEIELWKRLAREKTPKTLKSVFYFVKNHVLKAIWSYIKAQMILVSITFVIVFVGLLILRTGNAFSVALVSAVFDILPLLGVPAILLPWAIYLFIVGKTGLAIGLLVLLAVTMLVRQLAEPKITGNSIGVTSAYLMLSFAMISLSIFGVAGLVLSPILLITLKELLQQGFLQKWIRLPRDEFNESPFILGYQRGPAAEESLVPEDTLRSNGTDEDGEDANKSIT</sequence>
<feature type="transmembrane region" description="Helical" evidence="7">
    <location>
        <begin position="221"/>
        <end position="238"/>
    </location>
</feature>
<dbReference type="Pfam" id="PF01594">
    <property type="entry name" value="AI-2E_transport"/>
    <property type="match status" value="1"/>
</dbReference>
<keyword evidence="3 7" id="KW-0812">Transmembrane</keyword>
<feature type="region of interest" description="Disordered" evidence="6">
    <location>
        <begin position="374"/>
        <end position="403"/>
    </location>
</feature>
<evidence type="ECO:0000256" key="3">
    <source>
        <dbReference type="ARBA" id="ARBA00022692"/>
    </source>
</evidence>
<protein>
    <submittedName>
        <fullName evidence="8">AI-2E family transporter</fullName>
    </submittedName>
</protein>
<organism evidence="8 9">
    <name type="scientific">Paenibacillus lacisoli</name>
    <dbReference type="NCBI Taxonomy" id="3064525"/>
    <lineage>
        <taxon>Bacteria</taxon>
        <taxon>Bacillati</taxon>
        <taxon>Bacillota</taxon>
        <taxon>Bacilli</taxon>
        <taxon>Bacillales</taxon>
        <taxon>Paenibacillaceae</taxon>
        <taxon>Paenibacillus</taxon>
    </lineage>
</organism>
<proteinExistence type="inferred from homology"/>
<dbReference type="EMBL" id="JAUQTB010000012">
    <property type="protein sequence ID" value="MDO7908125.1"/>
    <property type="molecule type" value="Genomic_DNA"/>
</dbReference>